<accession>A0AAV7X9F0</accession>
<dbReference type="PROSITE" id="PS00375">
    <property type="entry name" value="UDPGT"/>
    <property type="match status" value="1"/>
</dbReference>
<keyword evidence="7 12" id="KW-1133">Transmembrane helix</keyword>
<dbReference type="InterPro" id="IPR002213">
    <property type="entry name" value="UDP_glucos_trans"/>
</dbReference>
<dbReference type="InterPro" id="IPR050271">
    <property type="entry name" value="UDP-glycosyltransferase"/>
</dbReference>
<evidence type="ECO:0000256" key="5">
    <source>
        <dbReference type="ARBA" id="ARBA00022692"/>
    </source>
</evidence>
<dbReference type="GO" id="GO:0015020">
    <property type="term" value="F:glucuronosyltransferase activity"/>
    <property type="evidence" value="ECO:0007669"/>
    <property type="project" value="UniProtKB-EC"/>
</dbReference>
<organism evidence="13 14">
    <name type="scientific">Megalurothrips usitatus</name>
    <name type="common">bean blossom thrips</name>
    <dbReference type="NCBI Taxonomy" id="439358"/>
    <lineage>
        <taxon>Eukaryota</taxon>
        <taxon>Metazoa</taxon>
        <taxon>Ecdysozoa</taxon>
        <taxon>Arthropoda</taxon>
        <taxon>Hexapoda</taxon>
        <taxon>Insecta</taxon>
        <taxon>Pterygota</taxon>
        <taxon>Neoptera</taxon>
        <taxon>Paraneoptera</taxon>
        <taxon>Thysanoptera</taxon>
        <taxon>Terebrantia</taxon>
        <taxon>Thripoidea</taxon>
        <taxon>Thripidae</taxon>
        <taxon>Megalurothrips</taxon>
    </lineage>
</organism>
<evidence type="ECO:0000256" key="6">
    <source>
        <dbReference type="ARBA" id="ARBA00022824"/>
    </source>
</evidence>
<keyword evidence="6" id="KW-0256">Endoplasmic reticulum</keyword>
<evidence type="ECO:0000256" key="9">
    <source>
        <dbReference type="ARBA" id="ARBA00023180"/>
    </source>
</evidence>
<dbReference type="FunFam" id="3.40.50.2000:FF:000050">
    <property type="entry name" value="UDP-glucuronosyltransferase"/>
    <property type="match status" value="1"/>
</dbReference>
<evidence type="ECO:0000313" key="13">
    <source>
        <dbReference type="EMBL" id="KAJ1521705.1"/>
    </source>
</evidence>
<comment type="caution">
    <text evidence="13">The sequence shown here is derived from an EMBL/GenBank/DDBJ whole genome shotgun (WGS) entry which is preliminary data.</text>
</comment>
<feature type="transmembrane region" description="Helical" evidence="12">
    <location>
        <begin position="477"/>
        <end position="500"/>
    </location>
</feature>
<keyword evidence="9" id="KW-0325">Glycoprotein</keyword>
<dbReference type="Proteomes" id="UP001075354">
    <property type="component" value="Chromosome 13"/>
</dbReference>
<evidence type="ECO:0000256" key="8">
    <source>
        <dbReference type="ARBA" id="ARBA00023136"/>
    </source>
</evidence>
<keyword evidence="5 12" id="KW-0812">Transmembrane</keyword>
<evidence type="ECO:0000256" key="2">
    <source>
        <dbReference type="ARBA" id="ARBA00009995"/>
    </source>
</evidence>
<dbReference type="CDD" id="cd03784">
    <property type="entry name" value="GT1_Gtf-like"/>
    <property type="match status" value="1"/>
</dbReference>
<comment type="subcellular location">
    <subcellularLocation>
        <location evidence="10">Endomembrane system</location>
        <topology evidence="10">Single-pass type I membrane protein</topology>
    </subcellularLocation>
    <subcellularLocation>
        <location evidence="1">Endoplasmic reticulum</location>
    </subcellularLocation>
    <subcellularLocation>
        <location evidence="12">Membrane</location>
        <topology evidence="12">Single-pass membrane protein</topology>
    </subcellularLocation>
</comment>
<dbReference type="AlphaFoldDB" id="A0AAV7X9F0"/>
<comment type="similarity">
    <text evidence="2 11">Belongs to the UDP-glycosyltransferase family.</text>
</comment>
<protein>
    <recommendedName>
        <fullName evidence="12">UDP-glucuronosyltransferase</fullName>
        <ecNumber evidence="12">2.4.1.17</ecNumber>
    </recommendedName>
</protein>
<dbReference type="GO" id="GO:0016020">
    <property type="term" value="C:membrane"/>
    <property type="evidence" value="ECO:0007669"/>
    <property type="project" value="UniProtKB-SubCell"/>
</dbReference>
<evidence type="ECO:0000256" key="4">
    <source>
        <dbReference type="ARBA" id="ARBA00022679"/>
    </source>
</evidence>
<dbReference type="PANTHER" id="PTHR48043:SF145">
    <property type="entry name" value="FI06409P-RELATED"/>
    <property type="match status" value="1"/>
</dbReference>
<evidence type="ECO:0000256" key="7">
    <source>
        <dbReference type="ARBA" id="ARBA00022989"/>
    </source>
</evidence>
<evidence type="ECO:0000256" key="10">
    <source>
        <dbReference type="ARBA" id="ARBA00046288"/>
    </source>
</evidence>
<dbReference type="InterPro" id="IPR035595">
    <property type="entry name" value="UDP_glycos_trans_CS"/>
</dbReference>
<keyword evidence="12" id="KW-0732">Signal</keyword>
<reference evidence="13" key="1">
    <citation type="submission" date="2022-12" db="EMBL/GenBank/DDBJ databases">
        <title>Chromosome-level genome assembly of the bean flower thrips Megalurothrips usitatus.</title>
        <authorList>
            <person name="Ma L."/>
            <person name="Liu Q."/>
            <person name="Li H."/>
            <person name="Cai W."/>
        </authorList>
    </citation>
    <scope>NUCLEOTIDE SEQUENCE</scope>
    <source>
        <strain evidence="13">Cailab_2022a</strain>
    </source>
</reference>
<feature type="signal peptide" evidence="12">
    <location>
        <begin position="1"/>
        <end position="22"/>
    </location>
</feature>
<feature type="chain" id="PRO_5043104674" description="UDP-glucuronosyltransferase" evidence="12">
    <location>
        <begin position="23"/>
        <end position="522"/>
    </location>
</feature>
<dbReference type="SUPFAM" id="SSF53756">
    <property type="entry name" value="UDP-Glycosyltransferase/glycogen phosphorylase"/>
    <property type="match status" value="1"/>
</dbReference>
<name>A0AAV7X9F0_9NEOP</name>
<sequence>MAVLLRTLALLAAVAAVPEAAAFRVLGFFPFNAPSHNIMLKATIEALADHGHEVVMLSPFPLKKPRANYTDLDISKELPSLANTFTFEEMTSLTPVGIMRLAVQLGGAHLCRAVFQMQHFRDIMSGKHGKFDVVFTEICNSDCWTAVAHKLDVPLISISTQPDLVWQHERVGSVDNPSYLPVNFEPYVGRLTFPQRLYNTAVYIYYKLAHKFYIQWPSDEVVREFFGEDTPPISELLQRTSLTMINAHVSINPARPLPPNVINVAGIHLKPDPTGRGLDPELRRWMDEAEHGVIYFSLGSLVLSSSLPRATVLELLQAFSAVPQRVLWKYETDDIKDLLPPNVRTAKWLPQVNVLAHHKTVLFITHGGLMGTTEAIVLGVPMVGIPLFVDQMSNIALYKSLGIAESVDHRAISKDSVLAAIRKVTATDEYRVRSRELAARYLDRPQTAAESAVWWTEYVVRHRGARHLRPVGADMPLYQYLLLDVAAVVLAAAAAALLLLRSLLRALLGLLPPLPRRKEKRL</sequence>
<comment type="catalytic activity">
    <reaction evidence="12">
        <text>glucuronate acceptor + UDP-alpha-D-glucuronate = acceptor beta-D-glucuronoside + UDP + H(+)</text>
        <dbReference type="Rhea" id="RHEA:21032"/>
        <dbReference type="ChEBI" id="CHEBI:15378"/>
        <dbReference type="ChEBI" id="CHEBI:58052"/>
        <dbReference type="ChEBI" id="CHEBI:58223"/>
        <dbReference type="ChEBI" id="CHEBI:132367"/>
        <dbReference type="ChEBI" id="CHEBI:132368"/>
        <dbReference type="EC" id="2.4.1.17"/>
    </reaction>
</comment>
<evidence type="ECO:0000256" key="1">
    <source>
        <dbReference type="ARBA" id="ARBA00004240"/>
    </source>
</evidence>
<evidence type="ECO:0000256" key="3">
    <source>
        <dbReference type="ARBA" id="ARBA00022676"/>
    </source>
</evidence>
<dbReference type="EC" id="2.4.1.17" evidence="12"/>
<proteinExistence type="inferred from homology"/>
<keyword evidence="3 11" id="KW-0328">Glycosyltransferase</keyword>
<keyword evidence="8 12" id="KW-0472">Membrane</keyword>
<dbReference type="GO" id="GO:0005783">
    <property type="term" value="C:endoplasmic reticulum"/>
    <property type="evidence" value="ECO:0007669"/>
    <property type="project" value="UniProtKB-SubCell"/>
</dbReference>
<keyword evidence="4 11" id="KW-0808">Transferase</keyword>
<dbReference type="Pfam" id="PF00201">
    <property type="entry name" value="UDPGT"/>
    <property type="match status" value="1"/>
</dbReference>
<gene>
    <name evidence="13" type="ORF">ONE63_003348</name>
</gene>
<evidence type="ECO:0000313" key="14">
    <source>
        <dbReference type="Proteomes" id="UP001075354"/>
    </source>
</evidence>
<keyword evidence="14" id="KW-1185">Reference proteome</keyword>
<dbReference type="Gene3D" id="3.40.50.2000">
    <property type="entry name" value="Glycogen Phosphorylase B"/>
    <property type="match status" value="2"/>
</dbReference>
<evidence type="ECO:0000256" key="11">
    <source>
        <dbReference type="RuleBase" id="RU003718"/>
    </source>
</evidence>
<dbReference type="EMBL" id="JAPTSV010000013">
    <property type="protein sequence ID" value="KAJ1521705.1"/>
    <property type="molecule type" value="Genomic_DNA"/>
</dbReference>
<evidence type="ECO:0000256" key="12">
    <source>
        <dbReference type="RuleBase" id="RU362059"/>
    </source>
</evidence>
<dbReference type="PANTHER" id="PTHR48043">
    <property type="entry name" value="EG:EG0003.4 PROTEIN-RELATED"/>
    <property type="match status" value="1"/>
</dbReference>